<dbReference type="Proteomes" id="UP000299102">
    <property type="component" value="Unassembled WGS sequence"/>
</dbReference>
<gene>
    <name evidence="2" type="ORF">EVAR_83661_1</name>
</gene>
<comment type="caution">
    <text evidence="2">The sequence shown here is derived from an EMBL/GenBank/DDBJ whole genome shotgun (WGS) entry which is preliminary data.</text>
</comment>
<organism evidence="2 3">
    <name type="scientific">Eumeta variegata</name>
    <name type="common">Bagworm moth</name>
    <name type="synonym">Eumeta japonica</name>
    <dbReference type="NCBI Taxonomy" id="151549"/>
    <lineage>
        <taxon>Eukaryota</taxon>
        <taxon>Metazoa</taxon>
        <taxon>Ecdysozoa</taxon>
        <taxon>Arthropoda</taxon>
        <taxon>Hexapoda</taxon>
        <taxon>Insecta</taxon>
        <taxon>Pterygota</taxon>
        <taxon>Neoptera</taxon>
        <taxon>Endopterygota</taxon>
        <taxon>Lepidoptera</taxon>
        <taxon>Glossata</taxon>
        <taxon>Ditrysia</taxon>
        <taxon>Tineoidea</taxon>
        <taxon>Psychidae</taxon>
        <taxon>Oiketicinae</taxon>
        <taxon>Eumeta</taxon>
    </lineage>
</organism>
<evidence type="ECO:0000313" key="3">
    <source>
        <dbReference type="Proteomes" id="UP000299102"/>
    </source>
</evidence>
<reference evidence="2 3" key="1">
    <citation type="journal article" date="2019" name="Commun. Biol.">
        <title>The bagworm genome reveals a unique fibroin gene that provides high tensile strength.</title>
        <authorList>
            <person name="Kono N."/>
            <person name="Nakamura H."/>
            <person name="Ohtoshi R."/>
            <person name="Tomita M."/>
            <person name="Numata K."/>
            <person name="Arakawa K."/>
        </authorList>
    </citation>
    <scope>NUCLEOTIDE SEQUENCE [LARGE SCALE GENOMIC DNA]</scope>
</reference>
<name>A0A4C1UP82_EUMVA</name>
<dbReference type="AlphaFoldDB" id="A0A4C1UP82"/>
<sequence>MSKGNENGPPSVVESRRPPTRGCGDRRRRRTYRIGLINREGNEQYRTLNHSRYVGLRVPPLNHSGSHNATLMKQFEENAIQSRSLRSNCGVDIVQFKARPERRSLESGAGGGARGVVGG</sequence>
<accession>A0A4C1UP82</accession>
<dbReference type="EMBL" id="BGZK01000201">
    <property type="protein sequence ID" value="GBP28030.1"/>
    <property type="molecule type" value="Genomic_DNA"/>
</dbReference>
<keyword evidence="3" id="KW-1185">Reference proteome</keyword>
<feature type="region of interest" description="Disordered" evidence="1">
    <location>
        <begin position="1"/>
        <end position="29"/>
    </location>
</feature>
<protein>
    <submittedName>
        <fullName evidence="2">Uncharacterized protein</fullName>
    </submittedName>
</protein>
<evidence type="ECO:0000313" key="2">
    <source>
        <dbReference type="EMBL" id="GBP28030.1"/>
    </source>
</evidence>
<evidence type="ECO:0000256" key="1">
    <source>
        <dbReference type="SAM" id="MobiDB-lite"/>
    </source>
</evidence>
<proteinExistence type="predicted"/>